<dbReference type="Gene3D" id="2.120.10.80">
    <property type="entry name" value="Kelch-type beta propeller"/>
    <property type="match status" value="2"/>
</dbReference>
<dbReference type="Gene3D" id="3.30.710.10">
    <property type="entry name" value="Potassium Channel Kv1.1, Chain A"/>
    <property type="match status" value="1"/>
</dbReference>
<name>A0A9P6JW25_9AGAR</name>
<dbReference type="AlphaFoldDB" id="A0A9P6JW25"/>
<accession>A0A9P6JW25</accession>
<organism evidence="4 5">
    <name type="scientific">Crepidotus variabilis</name>
    <dbReference type="NCBI Taxonomy" id="179855"/>
    <lineage>
        <taxon>Eukaryota</taxon>
        <taxon>Fungi</taxon>
        <taxon>Dikarya</taxon>
        <taxon>Basidiomycota</taxon>
        <taxon>Agaricomycotina</taxon>
        <taxon>Agaricomycetes</taxon>
        <taxon>Agaricomycetidae</taxon>
        <taxon>Agaricales</taxon>
        <taxon>Agaricineae</taxon>
        <taxon>Crepidotaceae</taxon>
        <taxon>Crepidotus</taxon>
    </lineage>
</organism>
<dbReference type="EMBL" id="MU157826">
    <property type="protein sequence ID" value="KAF9534484.1"/>
    <property type="molecule type" value="Genomic_DNA"/>
</dbReference>
<comment type="caution">
    <text evidence="4">The sequence shown here is derived from an EMBL/GenBank/DDBJ whole genome shotgun (WGS) entry which is preliminary data.</text>
</comment>
<dbReference type="Proteomes" id="UP000807306">
    <property type="component" value="Unassembled WGS sequence"/>
</dbReference>
<gene>
    <name evidence="4" type="ORF">CPB83DRAFT_844291</name>
</gene>
<dbReference type="InterPro" id="IPR015915">
    <property type="entry name" value="Kelch-typ_b-propeller"/>
</dbReference>
<dbReference type="PANTHER" id="PTHR43503:SF2">
    <property type="entry name" value="NEGATIVE REGULATOR OF SPORULATION MDS3-RELATED"/>
    <property type="match status" value="1"/>
</dbReference>
<evidence type="ECO:0000256" key="1">
    <source>
        <dbReference type="ARBA" id="ARBA00022441"/>
    </source>
</evidence>
<dbReference type="GO" id="GO:0045454">
    <property type="term" value="P:cell redox homeostasis"/>
    <property type="evidence" value="ECO:0007669"/>
    <property type="project" value="TreeGrafter"/>
</dbReference>
<evidence type="ECO:0000313" key="4">
    <source>
        <dbReference type="EMBL" id="KAF9534484.1"/>
    </source>
</evidence>
<keyword evidence="1" id="KW-0880">Kelch repeat</keyword>
<dbReference type="GO" id="GO:0005739">
    <property type="term" value="C:mitochondrion"/>
    <property type="evidence" value="ECO:0007669"/>
    <property type="project" value="TreeGrafter"/>
</dbReference>
<reference evidence="4" key="1">
    <citation type="submission" date="2020-11" db="EMBL/GenBank/DDBJ databases">
        <authorList>
            <consortium name="DOE Joint Genome Institute"/>
            <person name="Ahrendt S."/>
            <person name="Riley R."/>
            <person name="Andreopoulos W."/>
            <person name="Labutti K."/>
            <person name="Pangilinan J."/>
            <person name="Ruiz-Duenas F.J."/>
            <person name="Barrasa J.M."/>
            <person name="Sanchez-Garcia M."/>
            <person name="Camarero S."/>
            <person name="Miyauchi S."/>
            <person name="Serrano A."/>
            <person name="Linde D."/>
            <person name="Babiker R."/>
            <person name="Drula E."/>
            <person name="Ayuso-Fernandez I."/>
            <person name="Pacheco R."/>
            <person name="Padilla G."/>
            <person name="Ferreira P."/>
            <person name="Barriuso J."/>
            <person name="Kellner H."/>
            <person name="Castanera R."/>
            <person name="Alfaro M."/>
            <person name="Ramirez L."/>
            <person name="Pisabarro A.G."/>
            <person name="Kuo A."/>
            <person name="Tritt A."/>
            <person name="Lipzen A."/>
            <person name="He G."/>
            <person name="Yan M."/>
            <person name="Ng V."/>
            <person name="Cullen D."/>
            <person name="Martin F."/>
            <person name="Rosso M.-N."/>
            <person name="Henrissat B."/>
            <person name="Hibbett D."/>
            <person name="Martinez A.T."/>
            <person name="Grigoriev I.V."/>
        </authorList>
    </citation>
    <scope>NUCLEOTIDE SEQUENCE</scope>
    <source>
        <strain evidence="4">CBS 506.95</strain>
    </source>
</reference>
<sequence length="668" mass="75324">MAHKSPMLHSIYDLTTYCRATTGDVPPKLVGASTTVVGSKMYIFGGRLVTERRMLSDLYVFDMESFVWERIPVQHQENVPRPRYFHSADTWNNHLIIFGGMSNQPDSINPDELCVLNDVHFFNLATRQWLTTPLSPSENDPLVPRARYAHLSSVTGDELFIIGGQDFYNTWLDDICIFNLVTQTWIQRRDYPRHCGTYRSVAVSSPIVIRSPQDESQTLRSSLTLGPVGNRFAPPQNPTGSLPEATPSENLIHLPYSATPTPEHPSDIFLYSNYNFTDVKRELEIFSPLPDTDFTIQDRSPAMTGSTFPPGLRFPTGALLGTHLIIAGTYLAHSYQSFSIWVLDLASMTWSRIDPGKAIESGSWFRGCLWAEANKFMIFGNRYGNLVDDYNRRLLSWDHVAVVDLEAFGIYQPPPLKLDVRMQELGLAALEERVLTDFDVVCEDGQRIPCSRRILEERWEWFRQQRERFLVKAAQTSDKLPNSPMHIPLPNLPGTVANQPLLDPRLSPRAFYLSEPYPIALAFLQYLYSMSLITPLQHMPGVLGQLLILATNYRLSHLESLVKHAMHRSLTNPNSVGVYEVTTLCSCRSLQIRALKTVMSYTQKRPSRKTEKENGGNAKASDNVREGGYNGGGNGSSSKYVTRPRGTSDAFWRTGNDDHGISSSGYSK</sequence>
<feature type="region of interest" description="Disordered" evidence="3">
    <location>
        <begin position="601"/>
        <end position="668"/>
    </location>
</feature>
<dbReference type="OrthoDB" id="10001928at2759"/>
<evidence type="ECO:0000313" key="5">
    <source>
        <dbReference type="Proteomes" id="UP000807306"/>
    </source>
</evidence>
<dbReference type="GO" id="GO:0005829">
    <property type="term" value="C:cytosol"/>
    <property type="evidence" value="ECO:0007669"/>
    <property type="project" value="TreeGrafter"/>
</dbReference>
<keyword evidence="5" id="KW-1185">Reference proteome</keyword>
<protein>
    <submittedName>
        <fullName evidence="4">Galactose oxidase</fullName>
    </submittedName>
</protein>
<dbReference type="Pfam" id="PF24681">
    <property type="entry name" value="Kelch_KLHDC2_KLHL20_DRC7"/>
    <property type="match status" value="1"/>
</dbReference>
<dbReference type="PANTHER" id="PTHR43503">
    <property type="entry name" value="MCG48959-RELATED"/>
    <property type="match status" value="1"/>
</dbReference>
<evidence type="ECO:0000256" key="2">
    <source>
        <dbReference type="ARBA" id="ARBA00022737"/>
    </source>
</evidence>
<proteinExistence type="predicted"/>
<dbReference type="SUPFAM" id="SSF117281">
    <property type="entry name" value="Kelch motif"/>
    <property type="match status" value="1"/>
</dbReference>
<keyword evidence="2" id="KW-0677">Repeat</keyword>
<evidence type="ECO:0000256" key="3">
    <source>
        <dbReference type="SAM" id="MobiDB-lite"/>
    </source>
</evidence>
<feature type="region of interest" description="Disordered" evidence="3">
    <location>
        <begin position="225"/>
        <end position="246"/>
    </location>
</feature>
<dbReference type="InterPro" id="IPR011333">
    <property type="entry name" value="SKP1/BTB/POZ_sf"/>
</dbReference>